<accession>A0A3M0JU23</accession>
<dbReference type="SMART" id="SM00471">
    <property type="entry name" value="HDc"/>
    <property type="match status" value="1"/>
</dbReference>
<comment type="pathway">
    <text evidence="1">Purine metabolism; 3',5'-cyclic AMP degradation; AMP from 3',5'-cyclic AMP: step 1/1.</text>
</comment>
<evidence type="ECO:0000256" key="4">
    <source>
        <dbReference type="ARBA" id="ARBA00022801"/>
    </source>
</evidence>
<reference evidence="13 14" key="1">
    <citation type="submission" date="2018-07" db="EMBL/GenBank/DDBJ databases">
        <title>A high quality draft genome assembly of the barn swallow (H. rustica rustica).</title>
        <authorList>
            <person name="Formenti G."/>
            <person name="Chiara M."/>
            <person name="Poveda L."/>
            <person name="Francoijs K.-J."/>
            <person name="Bonisoli-Alquati A."/>
            <person name="Canova L."/>
            <person name="Gianfranceschi L."/>
            <person name="Horner D.S."/>
            <person name="Saino N."/>
        </authorList>
    </citation>
    <scope>NUCLEOTIDE SEQUENCE [LARGE SCALE GENOMIC DNA]</scope>
    <source>
        <strain evidence="13">Chelidonia</strain>
        <tissue evidence="13">Blood</tissue>
    </source>
</reference>
<dbReference type="PANTHER" id="PTHR11347">
    <property type="entry name" value="CYCLIC NUCLEOTIDE PHOSPHODIESTERASE"/>
    <property type="match status" value="1"/>
</dbReference>
<dbReference type="PROSITE" id="PS51845">
    <property type="entry name" value="PDEASE_I_2"/>
    <property type="match status" value="2"/>
</dbReference>
<dbReference type="PRINTS" id="PR00387">
    <property type="entry name" value="PDIESTERASE1"/>
</dbReference>
<dbReference type="AlphaFoldDB" id="A0A3M0JU23"/>
<feature type="region of interest" description="Disordered" evidence="11">
    <location>
        <begin position="435"/>
        <end position="533"/>
    </location>
</feature>
<comment type="similarity">
    <text evidence="2">Belongs to the cyclic nucleotide phosphodiesterase family. PDE4 subfamily.</text>
</comment>
<dbReference type="InterPro" id="IPR023088">
    <property type="entry name" value="PDEase"/>
</dbReference>
<dbReference type="InterPro" id="IPR002073">
    <property type="entry name" value="PDEase_catalytic_dom"/>
</dbReference>
<comment type="caution">
    <text evidence="13">The sequence shown here is derived from an EMBL/GenBank/DDBJ whole genome shotgun (WGS) entry which is preliminary data.</text>
</comment>
<feature type="active site" description="Proton donor" evidence="7">
    <location>
        <position position="242"/>
    </location>
</feature>
<proteinExistence type="inferred from homology"/>
<keyword evidence="3 9" id="KW-0479">Metal-binding</keyword>
<dbReference type="Pfam" id="PF18100">
    <property type="entry name" value="PDE4_UCR"/>
    <property type="match status" value="1"/>
</dbReference>
<feature type="region of interest" description="Disordered" evidence="11">
    <location>
        <begin position="157"/>
        <end position="177"/>
    </location>
</feature>
<evidence type="ECO:0000256" key="6">
    <source>
        <dbReference type="ARBA" id="ARBA00033681"/>
    </source>
</evidence>
<feature type="binding site" evidence="9">
    <location>
        <position position="345"/>
    </location>
    <ligand>
        <name>Zn(2+)</name>
        <dbReference type="ChEBI" id="CHEBI:29105"/>
        <label>1</label>
    </ligand>
</feature>
<evidence type="ECO:0000313" key="13">
    <source>
        <dbReference type="EMBL" id="RMC04516.1"/>
    </source>
</evidence>
<dbReference type="OrthoDB" id="189220at2759"/>
<keyword evidence="4 10" id="KW-0378">Hydrolase</keyword>
<evidence type="ECO:0000256" key="10">
    <source>
        <dbReference type="RuleBase" id="RU363067"/>
    </source>
</evidence>
<feature type="binding site" evidence="8">
    <location>
        <position position="345"/>
    </location>
    <ligand>
        <name>AMP</name>
        <dbReference type="ChEBI" id="CHEBI:456215"/>
    </ligand>
</feature>
<feature type="domain" description="PDEase" evidence="12">
    <location>
        <begin position="163"/>
        <end position="299"/>
    </location>
</feature>
<comment type="catalytic activity">
    <reaction evidence="6">
        <text>3',5'-cyclic AMP + H2O = AMP + H(+)</text>
        <dbReference type="Rhea" id="RHEA:25277"/>
        <dbReference type="ChEBI" id="CHEBI:15377"/>
        <dbReference type="ChEBI" id="CHEBI:15378"/>
        <dbReference type="ChEBI" id="CHEBI:58165"/>
        <dbReference type="ChEBI" id="CHEBI:456215"/>
        <dbReference type="EC" id="3.1.4.53"/>
    </reaction>
    <physiologicalReaction direction="left-to-right" evidence="6">
        <dbReference type="Rhea" id="RHEA:25278"/>
    </physiologicalReaction>
</comment>
<dbReference type="PROSITE" id="PS00126">
    <property type="entry name" value="PDEASE_I_1"/>
    <property type="match status" value="1"/>
</dbReference>
<gene>
    <name evidence="13" type="ORF">DUI87_18962</name>
</gene>
<evidence type="ECO:0000256" key="1">
    <source>
        <dbReference type="ARBA" id="ARBA00004703"/>
    </source>
</evidence>
<dbReference type="GO" id="GO:0046872">
    <property type="term" value="F:metal ion binding"/>
    <property type="evidence" value="ECO:0007669"/>
    <property type="project" value="UniProtKB-KW"/>
</dbReference>
<dbReference type="InterPro" id="IPR023174">
    <property type="entry name" value="PDEase_CS"/>
</dbReference>
<dbReference type="GO" id="GO:0006198">
    <property type="term" value="P:cAMP catabolic process"/>
    <property type="evidence" value="ECO:0007669"/>
    <property type="project" value="UniProtKB-UniPathway"/>
</dbReference>
<feature type="binding site" evidence="8">
    <location>
        <begin position="242"/>
        <end position="246"/>
    </location>
    <ligand>
        <name>AMP</name>
        <dbReference type="ChEBI" id="CHEBI:456215"/>
    </ligand>
</feature>
<organism evidence="13 14">
    <name type="scientific">Hirundo rustica rustica</name>
    <dbReference type="NCBI Taxonomy" id="333673"/>
    <lineage>
        <taxon>Eukaryota</taxon>
        <taxon>Metazoa</taxon>
        <taxon>Chordata</taxon>
        <taxon>Craniata</taxon>
        <taxon>Vertebrata</taxon>
        <taxon>Euteleostomi</taxon>
        <taxon>Archelosauria</taxon>
        <taxon>Archosauria</taxon>
        <taxon>Dinosauria</taxon>
        <taxon>Saurischia</taxon>
        <taxon>Theropoda</taxon>
        <taxon>Coelurosauria</taxon>
        <taxon>Aves</taxon>
        <taxon>Neognathae</taxon>
        <taxon>Neoaves</taxon>
        <taxon>Telluraves</taxon>
        <taxon>Australaves</taxon>
        <taxon>Passeriformes</taxon>
        <taxon>Sylvioidea</taxon>
        <taxon>Hirundinidae</taxon>
        <taxon>Hirundo</taxon>
    </lineage>
</organism>
<feature type="compositionally biased region" description="Acidic residues" evidence="11">
    <location>
        <begin position="504"/>
        <end position="519"/>
    </location>
</feature>
<feature type="binding site" evidence="8">
    <location>
        <position position="396"/>
    </location>
    <ligand>
        <name>AMP</name>
        <dbReference type="ChEBI" id="CHEBI:456215"/>
    </ligand>
</feature>
<sequence length="533" mass="60355">MLGTTKESLVHPLNTFASDIVHIDEVPSQYFLLEAEHAQLPHPFIVKELLQSSNHPCFPLLDLLQESHVPLVLGSPELDTALQSRVYGSIALTSVFGSEELYNWFNGHFIDSSFPEGFSEFKRMLNRELTHLSEMSRSGNQVSEYISNTFLDKQHEVEIPSPTQKEKEKKKRPMSQISGVKKLMHSSSLTNSSIPRFGVKTDQEDVLAKERDLLKTFKIPVDTLITYLMTLEDHYHADVAYHNNIHAADVVQSTHVLLSTPALEAVFTDLEILAAIFASAIHDVDHPGVSNQFLINTMNLKKVLRDLVEAQALVTFCPAIVIADSELALMYNDSSVLQNMVHCADLSNPTKPLHLYRQWTDRIMEEFFRQGDRERERGMEISPMCDKHNASVEKSQVGFIDYIVHPLWETWADLVHPDAQDILDTLEDNREWYQSTIPRSPSPAPEEKEEGKQGQTEKFQFELTLEEDGESDTEKDSGSQVEEDTSFSDSKTLCTQDSESTEIPLDEQVAEEVEEEENQTAEPGVVEEHSPDT</sequence>
<dbReference type="GO" id="GO:0004115">
    <property type="term" value="F:3',5'-cyclic-AMP phosphodiesterase activity"/>
    <property type="evidence" value="ECO:0007669"/>
    <property type="project" value="UniProtKB-EC"/>
</dbReference>
<dbReference type="InterPro" id="IPR040844">
    <property type="entry name" value="PDE4_UCR"/>
</dbReference>
<evidence type="ECO:0000256" key="8">
    <source>
        <dbReference type="PIRSR" id="PIRSR623088-2"/>
    </source>
</evidence>
<comment type="cofactor">
    <cofactor evidence="10">
        <name>a divalent metal cation</name>
        <dbReference type="ChEBI" id="CHEBI:60240"/>
    </cofactor>
    <text evidence="10">Binds 2 divalent metal cations per subunit. Site 1 may preferentially bind zinc ions, while site 2 has a preference for magnesium and/or manganese ions.</text>
</comment>
<evidence type="ECO:0000256" key="11">
    <source>
        <dbReference type="SAM" id="MobiDB-lite"/>
    </source>
</evidence>
<dbReference type="UniPathway" id="UPA00762">
    <property type="reaction ID" value="UER00747"/>
</dbReference>
<keyword evidence="14" id="KW-1185">Reference proteome</keyword>
<protein>
    <recommendedName>
        <fullName evidence="10">Phosphodiesterase</fullName>
        <ecNumber evidence="10">3.1.4.-</ecNumber>
    </recommendedName>
</protein>
<dbReference type="STRING" id="333673.A0A3M0JU23"/>
<feature type="binding site" evidence="9">
    <location>
        <position position="283"/>
    </location>
    <ligand>
        <name>Zn(2+)</name>
        <dbReference type="ChEBI" id="CHEBI:29105"/>
        <label>2</label>
    </ligand>
</feature>
<evidence type="ECO:0000256" key="9">
    <source>
        <dbReference type="PIRSR" id="PIRSR623088-3"/>
    </source>
</evidence>
<name>A0A3M0JU23_HIRRU</name>
<evidence type="ECO:0000259" key="12">
    <source>
        <dbReference type="PROSITE" id="PS51845"/>
    </source>
</evidence>
<dbReference type="InterPro" id="IPR036971">
    <property type="entry name" value="PDEase_catalytic_dom_sf"/>
</dbReference>
<evidence type="ECO:0000256" key="5">
    <source>
        <dbReference type="ARBA" id="ARBA00023149"/>
    </source>
</evidence>
<feature type="binding site" evidence="9">
    <location>
        <position position="282"/>
    </location>
    <ligand>
        <name>Zn(2+)</name>
        <dbReference type="ChEBI" id="CHEBI:29105"/>
        <label>1</label>
    </ligand>
</feature>
<feature type="domain" description="PDEase" evidence="12">
    <location>
        <begin position="336"/>
        <end position="440"/>
    </location>
</feature>
<dbReference type="Proteomes" id="UP000269221">
    <property type="component" value="Unassembled WGS sequence"/>
</dbReference>
<feature type="binding site" evidence="9">
    <location>
        <position position="246"/>
    </location>
    <ligand>
        <name>Zn(2+)</name>
        <dbReference type="ChEBI" id="CHEBI:29105"/>
        <label>1</label>
    </ligand>
</feature>
<keyword evidence="5" id="KW-0114">cAMP</keyword>
<dbReference type="InterPro" id="IPR003607">
    <property type="entry name" value="HD/PDEase_dom"/>
</dbReference>
<evidence type="ECO:0000256" key="2">
    <source>
        <dbReference type="ARBA" id="ARBA00009517"/>
    </source>
</evidence>
<dbReference type="GO" id="GO:0007165">
    <property type="term" value="P:signal transduction"/>
    <property type="evidence" value="ECO:0007669"/>
    <property type="project" value="InterPro"/>
</dbReference>
<evidence type="ECO:0000313" key="14">
    <source>
        <dbReference type="Proteomes" id="UP000269221"/>
    </source>
</evidence>
<dbReference type="Pfam" id="PF00233">
    <property type="entry name" value="PDEase_I"/>
    <property type="match status" value="2"/>
</dbReference>
<feature type="binding site" evidence="8">
    <location>
        <position position="283"/>
    </location>
    <ligand>
        <name>AMP</name>
        <dbReference type="ChEBI" id="CHEBI:456215"/>
    </ligand>
</feature>
<dbReference type="EC" id="3.1.4.-" evidence="10"/>
<dbReference type="Gene3D" id="1.10.1300.10">
    <property type="entry name" value="3'5'-cyclic nucleotide phosphodiesterase, catalytic domain"/>
    <property type="match status" value="2"/>
</dbReference>
<feature type="compositionally biased region" description="Polar residues" evidence="11">
    <location>
        <begin position="487"/>
        <end position="498"/>
    </location>
</feature>
<evidence type="ECO:0000256" key="3">
    <source>
        <dbReference type="ARBA" id="ARBA00022723"/>
    </source>
</evidence>
<evidence type="ECO:0000256" key="7">
    <source>
        <dbReference type="PIRSR" id="PIRSR623088-1"/>
    </source>
</evidence>
<feature type="binding site" evidence="9">
    <location>
        <position position="283"/>
    </location>
    <ligand>
        <name>Zn(2+)</name>
        <dbReference type="ChEBI" id="CHEBI:29105"/>
        <label>1</label>
    </ligand>
</feature>
<dbReference type="SUPFAM" id="SSF109604">
    <property type="entry name" value="HD-domain/PDEase-like"/>
    <property type="match status" value="1"/>
</dbReference>
<dbReference type="EMBL" id="QRBI01000125">
    <property type="protein sequence ID" value="RMC04516.1"/>
    <property type="molecule type" value="Genomic_DNA"/>
</dbReference>